<dbReference type="GeneID" id="8860216"/>
<dbReference type="AlphaFoldDB" id="D2V910"/>
<organism evidence="3">
    <name type="scientific">Naegleria gruberi</name>
    <name type="common">Amoeba</name>
    <dbReference type="NCBI Taxonomy" id="5762"/>
    <lineage>
        <taxon>Eukaryota</taxon>
        <taxon>Discoba</taxon>
        <taxon>Heterolobosea</taxon>
        <taxon>Tetramitia</taxon>
        <taxon>Eutetramitia</taxon>
        <taxon>Vahlkampfiidae</taxon>
        <taxon>Naegleria</taxon>
    </lineage>
</organism>
<dbReference type="VEuPathDB" id="AmoebaDB:NAEGRDRAFT_65350"/>
<dbReference type="EMBL" id="GG738857">
    <property type="protein sequence ID" value="EFC46896.1"/>
    <property type="molecule type" value="Genomic_DNA"/>
</dbReference>
<dbReference type="Proteomes" id="UP000006671">
    <property type="component" value="Unassembled WGS sequence"/>
</dbReference>
<evidence type="ECO:0000256" key="1">
    <source>
        <dbReference type="SAM" id="MobiDB-lite"/>
    </source>
</evidence>
<sequence>MLADSEMDSSPVDFDEEKSYYGEEDGGGKVSFRFTVKSAKKRNLDDSNKSEEYSPSLKKVKKQTPTESSPIGNGHSDDYEGDQEETFTIPKMEVKSRKETKKQLKKESEIFENEETIQTFQVEIPEREWKRNINRQFQSTIQPINNSIQELKQQVKETKRNMWSISTPLWISVLLLSTLIAIEYSKFQLISNNSPIQPNVINNSHTTTQSPLETNRNENISTSPQVKTYQIQFISENVSYITKEYLEEKFKKSLELSNIEFKFKKLNSQSEINLNETRNSFFLLIHQSTRFHDEEREALLETYLKDIPDEKCAVIFICLADLIRLGRYQTMERDVFSVKWNRNLESSGKDEETIQKLINKITAAKD</sequence>
<feature type="compositionally biased region" description="Basic and acidic residues" evidence="1">
    <location>
        <begin position="42"/>
        <end position="52"/>
    </location>
</feature>
<proteinExistence type="predicted"/>
<gene>
    <name evidence="2" type="ORF">NAEGRDRAFT_65350</name>
</gene>
<feature type="region of interest" description="Disordered" evidence="1">
    <location>
        <begin position="201"/>
        <end position="221"/>
    </location>
</feature>
<protein>
    <submittedName>
        <fullName evidence="2">Predicted protein</fullName>
    </submittedName>
</protein>
<reference evidence="2 3" key="1">
    <citation type="journal article" date="2010" name="Cell">
        <title>The genome of Naegleria gruberi illuminates early eukaryotic versatility.</title>
        <authorList>
            <person name="Fritz-Laylin L.K."/>
            <person name="Prochnik S.E."/>
            <person name="Ginger M.L."/>
            <person name="Dacks J.B."/>
            <person name="Carpenter M.L."/>
            <person name="Field M.C."/>
            <person name="Kuo A."/>
            <person name="Paredez A."/>
            <person name="Chapman J."/>
            <person name="Pham J."/>
            <person name="Shu S."/>
            <person name="Neupane R."/>
            <person name="Cipriano M."/>
            <person name="Mancuso J."/>
            <person name="Tu H."/>
            <person name="Salamov A."/>
            <person name="Lindquist E."/>
            <person name="Shapiro H."/>
            <person name="Lucas S."/>
            <person name="Grigoriev I.V."/>
            <person name="Cande W.Z."/>
            <person name="Fulton C."/>
            <person name="Rokhsar D.S."/>
            <person name="Dawson S.C."/>
        </authorList>
    </citation>
    <scope>NUCLEOTIDE SEQUENCE [LARGE SCALE GENOMIC DNA]</scope>
    <source>
        <strain evidence="2 3">NEG-M</strain>
    </source>
</reference>
<dbReference type="RefSeq" id="XP_002679640.1">
    <property type="nucleotide sequence ID" value="XM_002679594.1"/>
</dbReference>
<dbReference type="KEGG" id="ngr:NAEGRDRAFT_65350"/>
<evidence type="ECO:0000313" key="2">
    <source>
        <dbReference type="EMBL" id="EFC46896.1"/>
    </source>
</evidence>
<evidence type="ECO:0000313" key="3">
    <source>
        <dbReference type="Proteomes" id="UP000006671"/>
    </source>
</evidence>
<keyword evidence="3" id="KW-1185">Reference proteome</keyword>
<name>D2V910_NAEGR</name>
<feature type="region of interest" description="Disordered" evidence="1">
    <location>
        <begin position="1"/>
        <end position="82"/>
    </location>
</feature>
<accession>D2V910</accession>
<dbReference type="InParanoid" id="D2V910"/>